<protein>
    <submittedName>
        <fullName evidence="2">(pine wood nematode) hypothetical protein</fullName>
    </submittedName>
</protein>
<keyword evidence="3" id="KW-1185">Reference proteome</keyword>
<feature type="region of interest" description="Disordered" evidence="1">
    <location>
        <begin position="1"/>
        <end position="154"/>
    </location>
</feature>
<accession>A0A811KRP2</accession>
<comment type="caution">
    <text evidence="2">The sequence shown here is derived from an EMBL/GenBank/DDBJ whole genome shotgun (WGS) entry which is preliminary data.</text>
</comment>
<feature type="compositionally biased region" description="Basic and acidic residues" evidence="1">
    <location>
        <begin position="31"/>
        <end position="66"/>
    </location>
</feature>
<organism evidence="2 3">
    <name type="scientific">Bursaphelenchus xylophilus</name>
    <name type="common">Pinewood nematode worm</name>
    <name type="synonym">Aphelenchoides xylophilus</name>
    <dbReference type="NCBI Taxonomy" id="6326"/>
    <lineage>
        <taxon>Eukaryota</taxon>
        <taxon>Metazoa</taxon>
        <taxon>Ecdysozoa</taxon>
        <taxon>Nematoda</taxon>
        <taxon>Chromadorea</taxon>
        <taxon>Rhabditida</taxon>
        <taxon>Tylenchina</taxon>
        <taxon>Tylenchomorpha</taxon>
        <taxon>Aphelenchoidea</taxon>
        <taxon>Aphelenchoididae</taxon>
        <taxon>Bursaphelenchus</taxon>
    </lineage>
</organism>
<feature type="compositionally biased region" description="Basic and acidic residues" evidence="1">
    <location>
        <begin position="95"/>
        <end position="139"/>
    </location>
</feature>
<name>A0A811KRP2_BURXY</name>
<feature type="compositionally biased region" description="Basic and acidic residues" evidence="1">
    <location>
        <begin position="1"/>
        <end position="12"/>
    </location>
</feature>
<gene>
    <name evidence="2" type="ORF">BXYJ_LOCUS5080</name>
</gene>
<dbReference type="AlphaFoldDB" id="A0A811KRP2"/>
<reference evidence="2" key="1">
    <citation type="submission" date="2020-09" db="EMBL/GenBank/DDBJ databases">
        <authorList>
            <person name="Kikuchi T."/>
        </authorList>
    </citation>
    <scope>NUCLEOTIDE SEQUENCE</scope>
    <source>
        <strain evidence="2">Ka4C1</strain>
    </source>
</reference>
<dbReference type="Proteomes" id="UP000659654">
    <property type="component" value="Unassembled WGS sequence"/>
</dbReference>
<proteinExistence type="predicted"/>
<evidence type="ECO:0000256" key="1">
    <source>
        <dbReference type="SAM" id="MobiDB-lite"/>
    </source>
</evidence>
<dbReference type="EMBL" id="CAJFCV020000002">
    <property type="protein sequence ID" value="CAG9101207.1"/>
    <property type="molecule type" value="Genomic_DNA"/>
</dbReference>
<sequence length="230" mass="25717">MERTERTDKTERTLSSTPLKPPKFASSAHPDQLDPKDHPDPRDHPDQRDLPESHPRTEFPANKECKASLVQSDVQDAKDHVEPPDSPVVSSPFPAHKDQLDLPDQPENKDQRDNPDPTDSPSKDHPVSPESQERPDARVAPDLPAQPVHPERTERRVLANTAHPHVPLQDTKSAHAEQVGEHLTIHLLRFTDVRDTPSTPPSSRFASIAKLIPLLLLPVTLSDATRPRRC</sequence>
<evidence type="ECO:0000313" key="3">
    <source>
        <dbReference type="Proteomes" id="UP000659654"/>
    </source>
</evidence>
<dbReference type="Proteomes" id="UP000582659">
    <property type="component" value="Unassembled WGS sequence"/>
</dbReference>
<dbReference type="EMBL" id="CAJFDI010000002">
    <property type="protein sequence ID" value="CAD5217528.1"/>
    <property type="molecule type" value="Genomic_DNA"/>
</dbReference>
<evidence type="ECO:0000313" key="2">
    <source>
        <dbReference type="EMBL" id="CAD5217528.1"/>
    </source>
</evidence>